<dbReference type="EMBL" id="CP000478">
    <property type="protein sequence ID" value="ABK16716.1"/>
    <property type="molecule type" value="Genomic_DNA"/>
</dbReference>
<gene>
    <name evidence="3" type="ordered locus">Sfum_1022</name>
</gene>
<keyword evidence="1" id="KW-0472">Membrane</keyword>
<protein>
    <submittedName>
        <fullName evidence="3">Uncharacterized protein</fullName>
    </submittedName>
</protein>
<dbReference type="RefSeq" id="WP_011697887.1">
    <property type="nucleotide sequence ID" value="NC_008554.1"/>
</dbReference>
<sequence length="132" mass="14402" precursor="true">MNATKKIALALCISLVVFLGTTTRNAQAQECCVFNPLAVPFVVAGGVLAAAASVASLAVGGPVVYGPGPGYYGYGPGYNRYGSGYYRYGNGYYRSSPRYYRPYRYGGYGGRGWAPGHYNRYGDWVPGRYRRY</sequence>
<accession>A0LH14</accession>
<proteinExistence type="predicted"/>
<evidence type="ECO:0000256" key="2">
    <source>
        <dbReference type="SAM" id="SignalP"/>
    </source>
</evidence>
<reference evidence="3 4" key="1">
    <citation type="submission" date="2006-10" db="EMBL/GenBank/DDBJ databases">
        <title>Complete sequence of Syntrophobacter fumaroxidans MPOB.</title>
        <authorList>
            <consortium name="US DOE Joint Genome Institute"/>
            <person name="Copeland A."/>
            <person name="Lucas S."/>
            <person name="Lapidus A."/>
            <person name="Barry K."/>
            <person name="Detter J.C."/>
            <person name="Glavina del Rio T."/>
            <person name="Hammon N."/>
            <person name="Israni S."/>
            <person name="Pitluck S."/>
            <person name="Goltsman E.G."/>
            <person name="Martinez M."/>
            <person name="Schmutz J."/>
            <person name="Larimer F."/>
            <person name="Land M."/>
            <person name="Hauser L."/>
            <person name="Kyrpides N."/>
            <person name="Kim E."/>
            <person name="Boone D.R."/>
            <person name="Brockman F."/>
            <person name="Culley D."/>
            <person name="Ferry J."/>
            <person name="Gunsalus R."/>
            <person name="McInerney M.J."/>
            <person name="Morrison M."/>
            <person name="Plugge C."/>
            <person name="Rohlin L."/>
            <person name="Scholten J."/>
            <person name="Sieber J."/>
            <person name="Stams A.J.M."/>
            <person name="Worm P."/>
            <person name="Henstra A.M."/>
            <person name="Richardson P."/>
        </authorList>
    </citation>
    <scope>NUCLEOTIDE SEQUENCE [LARGE SCALE GENOMIC DNA]</scope>
    <source>
        <strain evidence="4">DSM 10017 / MPOB</strain>
    </source>
</reference>
<organism evidence="3 4">
    <name type="scientific">Syntrophobacter fumaroxidans (strain DSM 10017 / MPOB)</name>
    <dbReference type="NCBI Taxonomy" id="335543"/>
    <lineage>
        <taxon>Bacteria</taxon>
        <taxon>Pseudomonadati</taxon>
        <taxon>Thermodesulfobacteriota</taxon>
        <taxon>Syntrophobacteria</taxon>
        <taxon>Syntrophobacterales</taxon>
        <taxon>Syntrophobacteraceae</taxon>
        <taxon>Syntrophobacter</taxon>
    </lineage>
</organism>
<dbReference type="Proteomes" id="UP000001784">
    <property type="component" value="Chromosome"/>
</dbReference>
<feature type="transmembrane region" description="Helical" evidence="1">
    <location>
        <begin position="38"/>
        <end position="59"/>
    </location>
</feature>
<feature type="chain" id="PRO_5002626148" evidence="2">
    <location>
        <begin position="29"/>
        <end position="132"/>
    </location>
</feature>
<keyword evidence="4" id="KW-1185">Reference proteome</keyword>
<dbReference type="InParanoid" id="A0LH14"/>
<name>A0LH14_SYNFM</name>
<dbReference type="HOGENOM" id="CLU_1916045_0_0_7"/>
<dbReference type="AlphaFoldDB" id="A0LH14"/>
<evidence type="ECO:0000313" key="3">
    <source>
        <dbReference type="EMBL" id="ABK16716.1"/>
    </source>
</evidence>
<feature type="signal peptide" evidence="2">
    <location>
        <begin position="1"/>
        <end position="28"/>
    </location>
</feature>
<dbReference type="KEGG" id="sfu:Sfum_1022"/>
<keyword evidence="1" id="KW-0812">Transmembrane</keyword>
<evidence type="ECO:0000256" key="1">
    <source>
        <dbReference type="SAM" id="Phobius"/>
    </source>
</evidence>
<evidence type="ECO:0000313" key="4">
    <source>
        <dbReference type="Proteomes" id="UP000001784"/>
    </source>
</evidence>
<keyword evidence="2" id="KW-0732">Signal</keyword>
<keyword evidence="1" id="KW-1133">Transmembrane helix</keyword>